<keyword evidence="1" id="KW-0547">Nucleotide-binding</keyword>
<evidence type="ECO:0000256" key="1">
    <source>
        <dbReference type="ARBA" id="ARBA00022741"/>
    </source>
</evidence>
<dbReference type="InterPro" id="IPR001650">
    <property type="entry name" value="Helicase_C-like"/>
</dbReference>
<evidence type="ECO:0000259" key="6">
    <source>
        <dbReference type="PROSITE" id="PS51192"/>
    </source>
</evidence>
<reference evidence="7 8" key="1">
    <citation type="submission" date="2013-07" db="EMBL/GenBank/DDBJ databases">
        <title>Genome of Archaeoglobus fulgidus.</title>
        <authorList>
            <person name="Fiebig A."/>
            <person name="Birkeland N.-K."/>
        </authorList>
    </citation>
    <scope>NUCLEOTIDE SEQUENCE [LARGE SCALE GENOMIC DNA]</scope>
    <source>
        <strain evidence="7 8">DSM 8774</strain>
    </source>
</reference>
<dbReference type="SUPFAM" id="SSF52540">
    <property type="entry name" value="P-loop containing nucleoside triphosphate hydrolases"/>
    <property type="match status" value="1"/>
</dbReference>
<keyword evidence="3" id="KW-0347">Helicase</keyword>
<keyword evidence="5" id="KW-0051">Antiviral defense</keyword>
<dbReference type="PANTHER" id="PTHR47959:SF16">
    <property type="entry name" value="CRISPR-ASSOCIATED NUCLEASE_HELICASE CAS3-RELATED"/>
    <property type="match status" value="1"/>
</dbReference>
<dbReference type="RefSeq" id="WP_010879367.1">
    <property type="nucleotide sequence ID" value="NZ_CP006577.1"/>
</dbReference>
<dbReference type="PROSITE" id="PS51192">
    <property type="entry name" value="HELICASE_ATP_BIND_1"/>
    <property type="match status" value="1"/>
</dbReference>
<dbReference type="InterPro" id="IPR006474">
    <property type="entry name" value="Helicase_Cas3_CRISPR-ass_core"/>
</dbReference>
<sequence>MVTLSEIYGEIVEKWFGGRDERPFIANAIREIEKNWDRNIFVIEAPTGYGKSTISATIAAYSLQEELKSIIAFPLRTLLEDQYNKFKGLFGNKLGKRYMHNPDSPYLIKPVTLTTIDTLALTLFGIPPEDLDKAVKYWDGTSSGSLGHYLFSQASVALSNIVLDEVHLLADSTKSLNFLFALMHAAIDNDQKLVLMSATIPEALKKRIKEFNPDVCMVEFNESFDRKFVEERRKKKYRINLIALASVEKFGSLERILLEGSKKFSKITVVFNTIGDAVYFYNNIKEKIPEFKKLLLHSRFSEMDREKKAELLAEMKKSEKFVIVTTQVIEAGVDISSNLFITEIAPASSLIQRLGRFLRYGEREGEVYIWYEVDDRGELARWKDDRYKVYDYSLTALTLEKLAEMKNFSVHVDYDRLLDVYGEFEVDERGVNDLRRILMNFENINSAVEKFFELEGSFVRDSFIIPVVPYSVIEEKRRSSKVPVSFETFKNFKVYGCIVSDEFVSAEKLKCNLSSPKALLRDMIRKSIAAFVVDGDYDSEMGLVKR</sequence>
<dbReference type="EMBL" id="CP006577">
    <property type="protein sequence ID" value="AIG98872.1"/>
    <property type="molecule type" value="Genomic_DNA"/>
</dbReference>
<dbReference type="InterPro" id="IPR014001">
    <property type="entry name" value="Helicase_ATP-bd"/>
</dbReference>
<dbReference type="GO" id="GO:0051607">
    <property type="term" value="P:defense response to virus"/>
    <property type="evidence" value="ECO:0007669"/>
    <property type="project" value="UniProtKB-KW"/>
</dbReference>
<dbReference type="InterPro" id="IPR027417">
    <property type="entry name" value="P-loop_NTPase"/>
</dbReference>
<dbReference type="InterPro" id="IPR050079">
    <property type="entry name" value="DEAD_box_RNA_helicase"/>
</dbReference>
<dbReference type="PANTHER" id="PTHR47959">
    <property type="entry name" value="ATP-DEPENDENT RNA HELICASE RHLE-RELATED"/>
    <property type="match status" value="1"/>
</dbReference>
<evidence type="ECO:0000313" key="7">
    <source>
        <dbReference type="EMBL" id="AIG98872.1"/>
    </source>
</evidence>
<evidence type="ECO:0000313" key="8">
    <source>
        <dbReference type="Proteomes" id="UP000028501"/>
    </source>
</evidence>
<dbReference type="SMART" id="SM00490">
    <property type="entry name" value="HELICc"/>
    <property type="match status" value="1"/>
</dbReference>
<dbReference type="Pfam" id="PF00270">
    <property type="entry name" value="DEAD"/>
    <property type="match status" value="1"/>
</dbReference>
<dbReference type="InterPro" id="IPR011545">
    <property type="entry name" value="DEAD/DEAH_box_helicase_dom"/>
</dbReference>
<gene>
    <name evidence="7" type="ORF">AFULGI_00021340</name>
</gene>
<evidence type="ECO:0000256" key="5">
    <source>
        <dbReference type="ARBA" id="ARBA00023118"/>
    </source>
</evidence>
<dbReference type="Pfam" id="PF22590">
    <property type="entry name" value="Cas3-like_C_2"/>
    <property type="match status" value="1"/>
</dbReference>
<dbReference type="KEGG" id="afg:AFULGI_00021340"/>
<keyword evidence="2" id="KW-0378">Hydrolase</keyword>
<dbReference type="NCBIfam" id="TIGR01587">
    <property type="entry name" value="cas3_core"/>
    <property type="match status" value="1"/>
</dbReference>
<dbReference type="InterPro" id="IPR054712">
    <property type="entry name" value="Cas3-like_dom"/>
</dbReference>
<evidence type="ECO:0000256" key="3">
    <source>
        <dbReference type="ARBA" id="ARBA00022806"/>
    </source>
</evidence>
<dbReference type="GO" id="GO:0016787">
    <property type="term" value="F:hydrolase activity"/>
    <property type="evidence" value="ECO:0007669"/>
    <property type="project" value="UniProtKB-KW"/>
</dbReference>
<keyword evidence="4" id="KW-0067">ATP-binding</keyword>
<dbReference type="GeneID" id="24795619"/>
<evidence type="ECO:0000256" key="2">
    <source>
        <dbReference type="ARBA" id="ARBA00022801"/>
    </source>
</evidence>
<protein>
    <submittedName>
        <fullName evidence="7">CRISPR-associated helicase Cas3</fullName>
    </submittedName>
</protein>
<dbReference type="GO" id="GO:0003676">
    <property type="term" value="F:nucleic acid binding"/>
    <property type="evidence" value="ECO:0007669"/>
    <property type="project" value="InterPro"/>
</dbReference>
<feature type="domain" description="Helicase ATP-binding" evidence="6">
    <location>
        <begin position="32"/>
        <end position="218"/>
    </location>
</feature>
<accession>A0A075WGD8</accession>
<dbReference type="GO" id="GO:0005524">
    <property type="term" value="F:ATP binding"/>
    <property type="evidence" value="ECO:0007669"/>
    <property type="project" value="UniProtKB-KW"/>
</dbReference>
<organism evidence="7 8">
    <name type="scientific">Archaeoglobus fulgidus DSM 8774</name>
    <dbReference type="NCBI Taxonomy" id="1344584"/>
    <lineage>
        <taxon>Archaea</taxon>
        <taxon>Methanobacteriati</taxon>
        <taxon>Methanobacteriota</taxon>
        <taxon>Archaeoglobi</taxon>
        <taxon>Archaeoglobales</taxon>
        <taxon>Archaeoglobaceae</taxon>
        <taxon>Archaeoglobus</taxon>
    </lineage>
</organism>
<dbReference type="HOGENOM" id="CLU_031100_1_0_2"/>
<proteinExistence type="predicted"/>
<dbReference type="CDD" id="cd09639">
    <property type="entry name" value="Cas3_I"/>
    <property type="match status" value="1"/>
</dbReference>
<dbReference type="Proteomes" id="UP000028501">
    <property type="component" value="Chromosome"/>
</dbReference>
<dbReference type="GO" id="GO:0140097">
    <property type="term" value="F:catalytic activity, acting on DNA"/>
    <property type="evidence" value="ECO:0007669"/>
    <property type="project" value="UniProtKB-ARBA"/>
</dbReference>
<evidence type="ECO:0000256" key="4">
    <source>
        <dbReference type="ARBA" id="ARBA00022840"/>
    </source>
</evidence>
<dbReference type="Gene3D" id="3.40.50.300">
    <property type="entry name" value="P-loop containing nucleotide triphosphate hydrolases"/>
    <property type="match status" value="2"/>
</dbReference>
<dbReference type="GO" id="GO:0005829">
    <property type="term" value="C:cytosol"/>
    <property type="evidence" value="ECO:0007669"/>
    <property type="project" value="TreeGrafter"/>
</dbReference>
<dbReference type="SMART" id="SM00487">
    <property type="entry name" value="DEXDc"/>
    <property type="match status" value="1"/>
</dbReference>
<name>A0A075WGD8_ARCFL</name>
<dbReference type="GO" id="GO:0003724">
    <property type="term" value="F:RNA helicase activity"/>
    <property type="evidence" value="ECO:0007669"/>
    <property type="project" value="TreeGrafter"/>
</dbReference>
<dbReference type="AlphaFoldDB" id="A0A075WGD8"/>